<organism evidence="1">
    <name type="scientific">marine metagenome</name>
    <dbReference type="NCBI Taxonomy" id="408172"/>
    <lineage>
        <taxon>unclassified sequences</taxon>
        <taxon>metagenomes</taxon>
        <taxon>ecological metagenomes</taxon>
    </lineage>
</organism>
<proteinExistence type="predicted"/>
<sequence>MNKLPEDLIYKITDYTLPHEFFNFKCTSKENYRICDQKKHIFLYKYYDIEKFFIIEDKTKLLSIEIWANIINQKLFMRWLNHIVYTRDHKTCQNIYNIVWKTIVSP</sequence>
<dbReference type="EMBL" id="UINC01023128">
    <property type="protein sequence ID" value="SVA94159.1"/>
    <property type="molecule type" value="Genomic_DNA"/>
</dbReference>
<gene>
    <name evidence="1" type="ORF">METZ01_LOCUS147013</name>
</gene>
<feature type="non-terminal residue" evidence="1">
    <location>
        <position position="106"/>
    </location>
</feature>
<reference evidence="1" key="1">
    <citation type="submission" date="2018-05" db="EMBL/GenBank/DDBJ databases">
        <authorList>
            <person name="Lanie J.A."/>
            <person name="Ng W.-L."/>
            <person name="Kazmierczak K.M."/>
            <person name="Andrzejewski T.M."/>
            <person name="Davidsen T.M."/>
            <person name="Wayne K.J."/>
            <person name="Tettelin H."/>
            <person name="Glass J.I."/>
            <person name="Rusch D."/>
            <person name="Podicherti R."/>
            <person name="Tsui H.-C.T."/>
            <person name="Winkler M.E."/>
        </authorList>
    </citation>
    <scope>NUCLEOTIDE SEQUENCE</scope>
</reference>
<evidence type="ECO:0000313" key="1">
    <source>
        <dbReference type="EMBL" id="SVA94159.1"/>
    </source>
</evidence>
<accession>A0A381ZYD8</accession>
<name>A0A381ZYD8_9ZZZZ</name>
<evidence type="ECO:0008006" key="2">
    <source>
        <dbReference type="Google" id="ProtNLM"/>
    </source>
</evidence>
<dbReference type="AlphaFoldDB" id="A0A381ZYD8"/>
<protein>
    <recommendedName>
        <fullName evidence="2">F-box domain-containing protein</fullName>
    </recommendedName>
</protein>